<dbReference type="PROSITE" id="PS51387">
    <property type="entry name" value="FAD_PCMH"/>
    <property type="match status" value="1"/>
</dbReference>
<dbReference type="PANTHER" id="PTHR42973:SF39">
    <property type="entry name" value="FAD-BINDING PCMH-TYPE DOMAIN-CONTAINING PROTEIN"/>
    <property type="match status" value="1"/>
</dbReference>
<comment type="cofactor">
    <cofactor evidence="1">
        <name>FAD</name>
        <dbReference type="ChEBI" id="CHEBI:57692"/>
    </cofactor>
</comment>
<gene>
    <name evidence="7" type="ORF">H9Q16_10890</name>
</gene>
<feature type="domain" description="FAD-binding PCMH-type" evidence="6">
    <location>
        <begin position="38"/>
        <end position="208"/>
    </location>
</feature>
<evidence type="ECO:0000313" key="8">
    <source>
        <dbReference type="Proteomes" id="UP000635142"/>
    </source>
</evidence>
<dbReference type="InterPro" id="IPR016169">
    <property type="entry name" value="FAD-bd_PCMH_sub2"/>
</dbReference>
<dbReference type="GO" id="GO:0016491">
    <property type="term" value="F:oxidoreductase activity"/>
    <property type="evidence" value="ECO:0007669"/>
    <property type="project" value="UniProtKB-KW"/>
</dbReference>
<dbReference type="RefSeq" id="WP_191075456.1">
    <property type="nucleotide sequence ID" value="NZ_JACTAG010000002.1"/>
</dbReference>
<evidence type="ECO:0000313" key="7">
    <source>
        <dbReference type="EMBL" id="MBD3664430.1"/>
    </source>
</evidence>
<name>A0A927D3N4_9RHOB</name>
<proteinExistence type="inferred from homology"/>
<keyword evidence="5" id="KW-0560">Oxidoreductase</keyword>
<dbReference type="InterPro" id="IPR016166">
    <property type="entry name" value="FAD-bd_PCMH"/>
</dbReference>
<reference evidence="7" key="1">
    <citation type="submission" date="2020-08" db="EMBL/GenBank/DDBJ databases">
        <title>Sulfitobacter aestuariivivens sp. nov., isolated from a tidal flat.</title>
        <authorList>
            <person name="Park S."/>
            <person name="Yoon J.-H."/>
        </authorList>
    </citation>
    <scope>NUCLEOTIDE SEQUENCE</scope>
    <source>
        <strain evidence="7">TSTF-M16</strain>
    </source>
</reference>
<evidence type="ECO:0000256" key="2">
    <source>
        <dbReference type="ARBA" id="ARBA00005466"/>
    </source>
</evidence>
<sequence length="464" mass="50391">MDGATTDGNSQLGMLAGQVLLPDSKEFDAARAVWNGMISRHPKMIVQCMNAEDVALAVKHAAALDLPVSIRAGGHNVAGHAVCDDGLMIDLTAMRHVSVDPENRIASIEGGALWRDVDSASQAHGLATPGGLISDTGVAGLTLSGGIGWLRAKHGLSIDNLVGADVVIADGTLVHTDATENPELLWALKGGGGNFGVVVRFEFALHPIGPEVMFAAPIYAIEDGPGPIRAWRDFLKQHSDVVGSLCEFSTAGGEDFPEESWGKRVFTLACVYNGDPARGEALLQPLRELGDLVTDFSGRMAYCEVQQLFDTLMPAGDFRCYWKARYLTDLSDEMIDLAMQNALDAPSDNSLSSLWNFGGRTAEIDAAATAFGDRSMGWMYSLDGVWENSEEDARNIEWARRGWKASETHGHQDRIYLNFAGHGEDSDALTQASFGENYQRLVDVKTRYDPQNRFRFNQNIKPQT</sequence>
<dbReference type="InterPro" id="IPR050416">
    <property type="entry name" value="FAD-linked_Oxidoreductase"/>
</dbReference>
<keyword evidence="4" id="KW-0274">FAD</keyword>
<dbReference type="SUPFAM" id="SSF56176">
    <property type="entry name" value="FAD-binding/transporter-associated domain-like"/>
    <property type="match status" value="1"/>
</dbReference>
<dbReference type="EMBL" id="JACTAG010000002">
    <property type="protein sequence ID" value="MBD3664430.1"/>
    <property type="molecule type" value="Genomic_DNA"/>
</dbReference>
<organism evidence="7 8">
    <name type="scientific">Sulfitobacter aestuariivivens</name>
    <dbReference type="NCBI Taxonomy" id="2766981"/>
    <lineage>
        <taxon>Bacteria</taxon>
        <taxon>Pseudomonadati</taxon>
        <taxon>Pseudomonadota</taxon>
        <taxon>Alphaproteobacteria</taxon>
        <taxon>Rhodobacterales</taxon>
        <taxon>Roseobacteraceae</taxon>
        <taxon>Sulfitobacter</taxon>
    </lineage>
</organism>
<dbReference type="Gene3D" id="3.30.465.10">
    <property type="match status" value="1"/>
</dbReference>
<comment type="similarity">
    <text evidence="2">Belongs to the oxygen-dependent FAD-linked oxidoreductase family.</text>
</comment>
<keyword evidence="8" id="KW-1185">Reference proteome</keyword>
<accession>A0A927D3N4</accession>
<dbReference type="Gene3D" id="3.30.43.10">
    <property type="entry name" value="Uridine Diphospho-n-acetylenolpyruvylglucosamine Reductase, domain 2"/>
    <property type="match status" value="1"/>
</dbReference>
<keyword evidence="3" id="KW-0285">Flavoprotein</keyword>
<dbReference type="PROSITE" id="PS00862">
    <property type="entry name" value="OX2_COVAL_FAD"/>
    <property type="match status" value="1"/>
</dbReference>
<evidence type="ECO:0000256" key="4">
    <source>
        <dbReference type="ARBA" id="ARBA00022827"/>
    </source>
</evidence>
<dbReference type="InterPro" id="IPR016167">
    <property type="entry name" value="FAD-bd_PCMH_sub1"/>
</dbReference>
<dbReference type="InterPro" id="IPR036318">
    <property type="entry name" value="FAD-bd_PCMH-like_sf"/>
</dbReference>
<protein>
    <submittedName>
        <fullName evidence="7">FAD-binding oxidoreductase</fullName>
    </submittedName>
</protein>
<dbReference type="AlphaFoldDB" id="A0A927D3N4"/>
<dbReference type="Pfam" id="PF01565">
    <property type="entry name" value="FAD_binding_4"/>
    <property type="match status" value="1"/>
</dbReference>
<evidence type="ECO:0000256" key="1">
    <source>
        <dbReference type="ARBA" id="ARBA00001974"/>
    </source>
</evidence>
<dbReference type="InterPro" id="IPR012951">
    <property type="entry name" value="BBE"/>
</dbReference>
<evidence type="ECO:0000256" key="5">
    <source>
        <dbReference type="ARBA" id="ARBA00023002"/>
    </source>
</evidence>
<dbReference type="PANTHER" id="PTHR42973">
    <property type="entry name" value="BINDING OXIDOREDUCTASE, PUTATIVE (AFU_ORTHOLOGUE AFUA_1G17690)-RELATED"/>
    <property type="match status" value="1"/>
</dbReference>
<evidence type="ECO:0000259" key="6">
    <source>
        <dbReference type="PROSITE" id="PS51387"/>
    </source>
</evidence>
<dbReference type="InterPro" id="IPR006094">
    <property type="entry name" value="Oxid_FAD_bind_N"/>
</dbReference>
<dbReference type="Proteomes" id="UP000635142">
    <property type="component" value="Unassembled WGS sequence"/>
</dbReference>
<dbReference type="Gene3D" id="3.40.462.20">
    <property type="match status" value="1"/>
</dbReference>
<dbReference type="InterPro" id="IPR006093">
    <property type="entry name" value="Oxy_OxRdtase_FAD_BS"/>
</dbReference>
<dbReference type="GO" id="GO:0071949">
    <property type="term" value="F:FAD binding"/>
    <property type="evidence" value="ECO:0007669"/>
    <property type="project" value="InterPro"/>
</dbReference>
<dbReference type="Pfam" id="PF08031">
    <property type="entry name" value="BBE"/>
    <property type="match status" value="1"/>
</dbReference>
<comment type="caution">
    <text evidence="7">The sequence shown here is derived from an EMBL/GenBank/DDBJ whole genome shotgun (WGS) entry which is preliminary data.</text>
</comment>
<evidence type="ECO:0000256" key="3">
    <source>
        <dbReference type="ARBA" id="ARBA00022630"/>
    </source>
</evidence>